<gene>
    <name evidence="1" type="ordered locus">Mcup_0653</name>
</gene>
<dbReference type="eggNOG" id="arCOG10436">
    <property type="taxonomic scope" value="Archaea"/>
</dbReference>
<dbReference type="PATRIC" id="fig|1006006.8.peg.654"/>
<dbReference type="KEGG" id="mcn:Mcup_0653"/>
<dbReference type="OrthoDB" id="34583at2157"/>
<sequence length="178" mass="21027">MSEKISISKENDIVKFNGKPEALKIGRVHISEPINEEVYFFMDEKDLIISMKEEDLMDFLNSIDKQDAKLEQEGLQISQIGLVYKMRIDSLEVVNVADWSLQNMFTLVNEERARLSIGPSCEYNDCVYLLMFSYNNFIYFLKIRFIDGNFEAYAYKVNDKSFENELIFYTLKHTFRLF</sequence>
<dbReference type="Proteomes" id="UP000007812">
    <property type="component" value="Chromosome"/>
</dbReference>
<dbReference type="GeneID" id="10492844"/>
<dbReference type="EMBL" id="CP002656">
    <property type="protein sequence ID" value="AEB94758.1"/>
    <property type="molecule type" value="Genomic_DNA"/>
</dbReference>
<name>F4G1E5_METCR</name>
<dbReference type="STRING" id="1006006.Mcup_0653"/>
<evidence type="ECO:0000313" key="1">
    <source>
        <dbReference type="EMBL" id="AEB94758.1"/>
    </source>
</evidence>
<dbReference type="RefSeq" id="WP_013737256.1">
    <property type="nucleotide sequence ID" value="NC_015435.1"/>
</dbReference>
<proteinExistence type="predicted"/>
<reference evidence="1 2" key="1">
    <citation type="journal article" date="2011" name="J. Bacteriol.">
        <title>Complete genome sequence of Metallosphaera cuprina, a metal sulfide-oxidizing archaeon from a hot spring.</title>
        <authorList>
            <person name="Liu L.J."/>
            <person name="You X.Y."/>
            <person name="Zheng H."/>
            <person name="Wang S."/>
            <person name="Jiang C.Y."/>
            <person name="Liu S.J."/>
        </authorList>
    </citation>
    <scope>NUCLEOTIDE SEQUENCE [LARGE SCALE GENOMIC DNA]</scope>
    <source>
        <strain evidence="1 2">Ar-4</strain>
    </source>
</reference>
<organism evidence="1 2">
    <name type="scientific">Metallosphaera cuprina (strain Ar-4)</name>
    <dbReference type="NCBI Taxonomy" id="1006006"/>
    <lineage>
        <taxon>Archaea</taxon>
        <taxon>Thermoproteota</taxon>
        <taxon>Thermoprotei</taxon>
        <taxon>Sulfolobales</taxon>
        <taxon>Sulfolobaceae</taxon>
        <taxon>Metallosphaera</taxon>
    </lineage>
</organism>
<dbReference type="HOGENOM" id="CLU_1493003_0_0_2"/>
<dbReference type="AlphaFoldDB" id="F4G1E5"/>
<keyword evidence="2" id="KW-1185">Reference proteome</keyword>
<evidence type="ECO:0000313" key="2">
    <source>
        <dbReference type="Proteomes" id="UP000007812"/>
    </source>
</evidence>
<protein>
    <submittedName>
        <fullName evidence="1">Uncharacterized protein</fullName>
    </submittedName>
</protein>
<accession>F4G1E5</accession>